<feature type="domain" description="Thioredoxin" evidence="7">
    <location>
        <begin position="1"/>
        <end position="112"/>
    </location>
</feature>
<dbReference type="OrthoDB" id="35385at2157"/>
<evidence type="ECO:0000256" key="3">
    <source>
        <dbReference type="ARBA" id="ARBA00023157"/>
    </source>
</evidence>
<feature type="site" description="Contributes to redox potential value" evidence="5">
    <location>
        <position position="44"/>
    </location>
</feature>
<dbReference type="RefSeq" id="WP_090620526.1">
    <property type="nucleotide sequence ID" value="NZ_FOFD01000005.1"/>
</dbReference>
<organism evidence="8 9">
    <name type="scientific">Natrinema salaciae</name>
    <dbReference type="NCBI Taxonomy" id="1186196"/>
    <lineage>
        <taxon>Archaea</taxon>
        <taxon>Methanobacteriati</taxon>
        <taxon>Methanobacteriota</taxon>
        <taxon>Stenosarchaea group</taxon>
        <taxon>Halobacteria</taxon>
        <taxon>Halobacteriales</taxon>
        <taxon>Natrialbaceae</taxon>
        <taxon>Natrinema</taxon>
    </lineage>
</organism>
<evidence type="ECO:0000256" key="5">
    <source>
        <dbReference type="PIRSR" id="PIRSR000077-1"/>
    </source>
</evidence>
<evidence type="ECO:0000256" key="2">
    <source>
        <dbReference type="ARBA" id="ARBA00022982"/>
    </source>
</evidence>
<dbReference type="EMBL" id="FOFD01000005">
    <property type="protein sequence ID" value="SER41769.1"/>
    <property type="molecule type" value="Genomic_DNA"/>
</dbReference>
<evidence type="ECO:0000256" key="6">
    <source>
        <dbReference type="PIRSR" id="PIRSR000077-4"/>
    </source>
</evidence>
<dbReference type="SUPFAM" id="SSF52833">
    <property type="entry name" value="Thioredoxin-like"/>
    <property type="match status" value="1"/>
</dbReference>
<evidence type="ECO:0000313" key="8">
    <source>
        <dbReference type="EMBL" id="SER41769.1"/>
    </source>
</evidence>
<dbReference type="PANTHER" id="PTHR45663:SF11">
    <property type="entry name" value="GEO12009P1"/>
    <property type="match status" value="1"/>
</dbReference>
<gene>
    <name evidence="8" type="ORF">SAMN04489841_3819</name>
</gene>
<dbReference type="Pfam" id="PF00085">
    <property type="entry name" value="Thioredoxin"/>
    <property type="match status" value="1"/>
</dbReference>
<dbReference type="PANTHER" id="PTHR45663">
    <property type="entry name" value="GEO12009P1"/>
    <property type="match status" value="1"/>
</dbReference>
<dbReference type="CDD" id="cd02947">
    <property type="entry name" value="TRX_family"/>
    <property type="match status" value="1"/>
</dbReference>
<keyword evidence="2" id="KW-0249">Electron transport</keyword>
<dbReference type="Proteomes" id="UP000199114">
    <property type="component" value="Unassembled WGS sequence"/>
</dbReference>
<dbReference type="PROSITE" id="PS51352">
    <property type="entry name" value="THIOREDOXIN_2"/>
    <property type="match status" value="1"/>
</dbReference>
<evidence type="ECO:0000256" key="1">
    <source>
        <dbReference type="ARBA" id="ARBA00022448"/>
    </source>
</evidence>
<dbReference type="PROSITE" id="PS00194">
    <property type="entry name" value="THIOREDOXIN_1"/>
    <property type="match status" value="1"/>
</dbReference>
<dbReference type="GO" id="GO:0005737">
    <property type="term" value="C:cytoplasm"/>
    <property type="evidence" value="ECO:0007669"/>
    <property type="project" value="TreeGrafter"/>
</dbReference>
<feature type="active site" description="Nucleophile" evidence="5">
    <location>
        <position position="42"/>
    </location>
</feature>
<keyword evidence="1" id="KW-0813">Transport</keyword>
<dbReference type="InterPro" id="IPR013766">
    <property type="entry name" value="Thioredoxin_domain"/>
</dbReference>
<dbReference type="AlphaFoldDB" id="A0A1H9P1S4"/>
<dbReference type="Gene3D" id="3.40.30.10">
    <property type="entry name" value="Glutaredoxin"/>
    <property type="match status" value="1"/>
</dbReference>
<sequence length="112" mass="12374">MAERTEPTDTVTGIIELEAESEFDNLMTSEDRVLVDFYADWCGPCQMMEPTMEAISKTVDAPVVKVDTDTFPQIAARFDVSSIPTVIGFDQEVPAGRLIGMQDAEAIRQLVD</sequence>
<dbReference type="InterPro" id="IPR005746">
    <property type="entry name" value="Thioredoxin"/>
</dbReference>
<dbReference type="InterPro" id="IPR017937">
    <property type="entry name" value="Thioredoxin_CS"/>
</dbReference>
<dbReference type="PIRSF" id="PIRSF000077">
    <property type="entry name" value="Thioredoxin"/>
    <property type="match status" value="1"/>
</dbReference>
<dbReference type="GO" id="GO:0015035">
    <property type="term" value="F:protein-disulfide reductase activity"/>
    <property type="evidence" value="ECO:0007669"/>
    <property type="project" value="InterPro"/>
</dbReference>
<feature type="site" description="Deprotonates C-terminal active site Cys" evidence="5">
    <location>
        <position position="36"/>
    </location>
</feature>
<evidence type="ECO:0000313" key="9">
    <source>
        <dbReference type="Proteomes" id="UP000199114"/>
    </source>
</evidence>
<feature type="site" description="Contributes to redox potential value" evidence="5">
    <location>
        <position position="43"/>
    </location>
</feature>
<accession>A0A1H9P1S4</accession>
<keyword evidence="4 6" id="KW-0676">Redox-active center</keyword>
<dbReference type="PRINTS" id="PR00421">
    <property type="entry name" value="THIOREDOXIN"/>
</dbReference>
<name>A0A1H9P1S4_9EURY</name>
<evidence type="ECO:0000259" key="7">
    <source>
        <dbReference type="PROSITE" id="PS51352"/>
    </source>
</evidence>
<proteinExistence type="predicted"/>
<keyword evidence="9" id="KW-1185">Reference proteome</keyword>
<feature type="disulfide bond" description="Redox-active" evidence="6">
    <location>
        <begin position="42"/>
        <end position="45"/>
    </location>
</feature>
<protein>
    <submittedName>
        <fullName evidence="8">Thioredoxin</fullName>
    </submittedName>
</protein>
<dbReference type="STRING" id="1186196.SAMN04489841_3819"/>
<reference evidence="9" key="1">
    <citation type="submission" date="2016-10" db="EMBL/GenBank/DDBJ databases">
        <authorList>
            <person name="Varghese N."/>
            <person name="Submissions S."/>
        </authorList>
    </citation>
    <scope>NUCLEOTIDE SEQUENCE [LARGE SCALE GENOMIC DNA]</scope>
    <source>
        <strain evidence="9">DSM 25055</strain>
    </source>
</reference>
<feature type="active site" description="Nucleophile" evidence="5">
    <location>
        <position position="45"/>
    </location>
</feature>
<dbReference type="InterPro" id="IPR036249">
    <property type="entry name" value="Thioredoxin-like_sf"/>
</dbReference>
<evidence type="ECO:0000256" key="4">
    <source>
        <dbReference type="ARBA" id="ARBA00023284"/>
    </source>
</evidence>
<keyword evidence="3 6" id="KW-1015">Disulfide bond</keyword>